<dbReference type="Pfam" id="PF00884">
    <property type="entry name" value="Sulfatase"/>
    <property type="match status" value="1"/>
</dbReference>
<keyword evidence="3" id="KW-0732">Signal</keyword>
<dbReference type="InterPro" id="IPR017850">
    <property type="entry name" value="Alkaline_phosphatase_core_sf"/>
</dbReference>
<dbReference type="KEGG" id="mcos:GM418_24265"/>
<dbReference type="Gene3D" id="3.30.1120.10">
    <property type="match status" value="1"/>
</dbReference>
<comment type="similarity">
    <text evidence="1">Belongs to the sulfatase family.</text>
</comment>
<keyword evidence="5" id="KW-0808">Transferase</keyword>
<proteinExistence type="inferred from homology"/>
<accession>A0A6I6JVQ7</accession>
<dbReference type="GO" id="GO:0016740">
    <property type="term" value="F:transferase activity"/>
    <property type="evidence" value="ECO:0007669"/>
    <property type="project" value="UniProtKB-KW"/>
</dbReference>
<evidence type="ECO:0000313" key="5">
    <source>
        <dbReference type="EMBL" id="QGY46661.1"/>
    </source>
</evidence>
<evidence type="ECO:0000256" key="2">
    <source>
        <dbReference type="ARBA" id="ARBA00022801"/>
    </source>
</evidence>
<name>A0A6I6JVQ7_9BACT</name>
<dbReference type="PANTHER" id="PTHR42693">
    <property type="entry name" value="ARYLSULFATASE FAMILY MEMBER"/>
    <property type="match status" value="1"/>
</dbReference>
<evidence type="ECO:0000256" key="1">
    <source>
        <dbReference type="ARBA" id="ARBA00008779"/>
    </source>
</evidence>
<dbReference type="PROSITE" id="PS51257">
    <property type="entry name" value="PROKAR_LIPOPROTEIN"/>
    <property type="match status" value="1"/>
</dbReference>
<dbReference type="InterPro" id="IPR000917">
    <property type="entry name" value="Sulfatase_N"/>
</dbReference>
<evidence type="ECO:0000256" key="3">
    <source>
        <dbReference type="SAM" id="SignalP"/>
    </source>
</evidence>
<sequence length="463" mass="52165">MKQKLLLFALFISTLFSIVSCNSSTKEPEEKKQPNIVIVFLDDSGYSDFSPFGQKKIKTPNVEKLAEEGITFTNFYVPQAICSASRSALISGCYPGRTKVFGAHGPTERGLETNFPTIAEVFKKAGYSTAVFGKWHCGDQAETRPAARGFDESCGLMYSNDMWKHHPENPEYWGRYPLQFWENNKVTIEDVDFDDQKMLTKWYTEHAVDFINRHKDEPFLLYVPHNMAHVPLFCSPEFEGKSGVGLYGDVLLELDWSVGQINTALKENGIDKNTIVIFTSDNGPWISYGNHAGTTPFREAKGTSFDGGTRSACIVKYPDELAGNQKSTNTFLTIDFLPTLCKLANVSLPETEIDGRDVWDLIAGKENATNPHDYYAFSNGSEFQAIMSGDGKWKMHLPHDYRTLDYAANDGMAGKYKQTKIELSLFDMENDPYETTNVIEAHPDIAEKLMSFAEQHKAKFYSE</sequence>
<gene>
    <name evidence="5" type="ORF">GM418_24265</name>
</gene>
<dbReference type="RefSeq" id="WP_158869789.1">
    <property type="nucleotide sequence ID" value="NZ_CP046401.1"/>
</dbReference>
<dbReference type="PANTHER" id="PTHR42693:SF53">
    <property type="entry name" value="ENDO-4-O-SULFATASE"/>
    <property type="match status" value="1"/>
</dbReference>
<keyword evidence="6" id="KW-1185">Reference proteome</keyword>
<dbReference type="GO" id="GO:0004065">
    <property type="term" value="F:arylsulfatase activity"/>
    <property type="evidence" value="ECO:0007669"/>
    <property type="project" value="TreeGrafter"/>
</dbReference>
<feature type="chain" id="PRO_5026257909" evidence="3">
    <location>
        <begin position="22"/>
        <end position="463"/>
    </location>
</feature>
<keyword evidence="2 5" id="KW-0378">Hydrolase</keyword>
<feature type="domain" description="Sulfatase N-terminal" evidence="4">
    <location>
        <begin position="34"/>
        <end position="346"/>
    </location>
</feature>
<dbReference type="InterPro" id="IPR050738">
    <property type="entry name" value="Sulfatase"/>
</dbReference>
<organism evidence="5 6">
    <name type="scientific">Maribellus comscasis</name>
    <dbReference type="NCBI Taxonomy" id="2681766"/>
    <lineage>
        <taxon>Bacteria</taxon>
        <taxon>Pseudomonadati</taxon>
        <taxon>Bacteroidota</taxon>
        <taxon>Bacteroidia</taxon>
        <taxon>Marinilabiliales</taxon>
        <taxon>Prolixibacteraceae</taxon>
        <taxon>Maribellus</taxon>
    </lineage>
</organism>
<reference evidence="5 6" key="1">
    <citation type="submission" date="2019-11" db="EMBL/GenBank/DDBJ databases">
        <authorList>
            <person name="Zheng R.K."/>
            <person name="Sun C.M."/>
        </authorList>
    </citation>
    <scope>NUCLEOTIDE SEQUENCE [LARGE SCALE GENOMIC DNA]</scope>
    <source>
        <strain evidence="5 6">WC007</strain>
    </source>
</reference>
<dbReference type="AlphaFoldDB" id="A0A6I6JVQ7"/>
<protein>
    <submittedName>
        <fullName evidence="5">Sulfatase-like hydrolase/transferase</fullName>
    </submittedName>
</protein>
<dbReference type="SUPFAM" id="SSF53649">
    <property type="entry name" value="Alkaline phosphatase-like"/>
    <property type="match status" value="1"/>
</dbReference>
<dbReference type="CDD" id="cd16026">
    <property type="entry name" value="GALNS_like"/>
    <property type="match status" value="1"/>
</dbReference>
<evidence type="ECO:0000313" key="6">
    <source>
        <dbReference type="Proteomes" id="UP000428260"/>
    </source>
</evidence>
<dbReference type="EMBL" id="CP046401">
    <property type="protein sequence ID" value="QGY46661.1"/>
    <property type="molecule type" value="Genomic_DNA"/>
</dbReference>
<dbReference type="Gene3D" id="3.40.720.10">
    <property type="entry name" value="Alkaline Phosphatase, subunit A"/>
    <property type="match status" value="1"/>
</dbReference>
<evidence type="ECO:0000259" key="4">
    <source>
        <dbReference type="Pfam" id="PF00884"/>
    </source>
</evidence>
<feature type="signal peptide" evidence="3">
    <location>
        <begin position="1"/>
        <end position="21"/>
    </location>
</feature>
<dbReference type="Proteomes" id="UP000428260">
    <property type="component" value="Chromosome"/>
</dbReference>